<dbReference type="Gene3D" id="3.90.1150.10">
    <property type="entry name" value="Aspartate Aminotransferase, domain 1"/>
    <property type="match status" value="1"/>
</dbReference>
<evidence type="ECO:0000313" key="13">
    <source>
        <dbReference type="Proteomes" id="UP000028713"/>
    </source>
</evidence>
<dbReference type="GO" id="GO:0046872">
    <property type="term" value="F:metal ion binding"/>
    <property type="evidence" value="ECO:0007669"/>
    <property type="project" value="UniProtKB-KW"/>
</dbReference>
<dbReference type="InterPro" id="IPR015422">
    <property type="entry name" value="PyrdxlP-dep_Trfase_small"/>
</dbReference>
<comment type="similarity">
    <text evidence="2">Belongs to the class-V pyridoxal-phosphate-dependent aminotransferase family. NifS/IscS subfamily.</text>
</comment>
<evidence type="ECO:0000256" key="4">
    <source>
        <dbReference type="ARBA" id="ARBA00022679"/>
    </source>
</evidence>
<dbReference type="InterPro" id="IPR016454">
    <property type="entry name" value="Cysteine_dSase"/>
</dbReference>
<reference evidence="12 13" key="1">
    <citation type="submission" date="2014-07" db="EMBL/GenBank/DDBJ databases">
        <title>Genome of Chryseobacterium formosense LMG 24722.</title>
        <authorList>
            <person name="Pipes S.E."/>
            <person name="Stropko S.J."/>
            <person name="Newman J.D."/>
        </authorList>
    </citation>
    <scope>NUCLEOTIDE SEQUENCE [LARGE SCALE GENOMIC DNA]</scope>
    <source>
        <strain evidence="12 13">LMG 24722</strain>
    </source>
</reference>
<dbReference type="InterPro" id="IPR015421">
    <property type="entry name" value="PyrdxlP-dep_Trfase_major"/>
</dbReference>
<keyword evidence="4 12" id="KW-0808">Transferase</keyword>
<dbReference type="PIRSF" id="PIRSF005572">
    <property type="entry name" value="NifS"/>
    <property type="match status" value="1"/>
</dbReference>
<protein>
    <recommendedName>
        <fullName evidence="3">cysteine desulfurase</fullName>
        <ecNumber evidence="3">2.8.1.7</ecNumber>
    </recommendedName>
</protein>
<dbReference type="eggNOG" id="COG1104">
    <property type="taxonomic scope" value="Bacteria"/>
</dbReference>
<dbReference type="InterPro" id="IPR015424">
    <property type="entry name" value="PyrdxlP-dep_Trfase"/>
</dbReference>
<dbReference type="GO" id="GO:0031071">
    <property type="term" value="F:cysteine desulfurase activity"/>
    <property type="evidence" value="ECO:0007669"/>
    <property type="project" value="UniProtKB-EC"/>
</dbReference>
<keyword evidence="7" id="KW-0408">Iron</keyword>
<name>A0A085ZA96_9FLAO</name>
<dbReference type="SUPFAM" id="SSF53383">
    <property type="entry name" value="PLP-dependent transferases"/>
    <property type="match status" value="1"/>
</dbReference>
<evidence type="ECO:0000256" key="3">
    <source>
        <dbReference type="ARBA" id="ARBA00012239"/>
    </source>
</evidence>
<organism evidence="12 13">
    <name type="scientific">Chryseobacterium formosense</name>
    <dbReference type="NCBI Taxonomy" id="236814"/>
    <lineage>
        <taxon>Bacteria</taxon>
        <taxon>Pseudomonadati</taxon>
        <taxon>Bacteroidota</taxon>
        <taxon>Flavobacteriia</taxon>
        <taxon>Flavobacteriales</taxon>
        <taxon>Weeksellaceae</taxon>
        <taxon>Chryseobacterium group</taxon>
        <taxon>Chryseobacterium</taxon>
    </lineage>
</organism>
<dbReference type="InterPro" id="IPR000192">
    <property type="entry name" value="Aminotrans_V_dom"/>
</dbReference>
<dbReference type="PANTHER" id="PTHR11601:SF34">
    <property type="entry name" value="CYSTEINE DESULFURASE"/>
    <property type="match status" value="1"/>
</dbReference>
<evidence type="ECO:0000256" key="6">
    <source>
        <dbReference type="ARBA" id="ARBA00022898"/>
    </source>
</evidence>
<evidence type="ECO:0000259" key="11">
    <source>
        <dbReference type="Pfam" id="PF00266"/>
    </source>
</evidence>
<evidence type="ECO:0000256" key="2">
    <source>
        <dbReference type="ARBA" id="ARBA00006490"/>
    </source>
</evidence>
<comment type="cofactor">
    <cofactor evidence="1 10">
        <name>pyridoxal 5'-phosphate</name>
        <dbReference type="ChEBI" id="CHEBI:597326"/>
    </cofactor>
</comment>
<keyword evidence="13" id="KW-1185">Reference proteome</keyword>
<dbReference type="OrthoDB" id="9808002at2"/>
<dbReference type="GO" id="GO:0051536">
    <property type="term" value="F:iron-sulfur cluster binding"/>
    <property type="evidence" value="ECO:0007669"/>
    <property type="project" value="UniProtKB-KW"/>
</dbReference>
<keyword evidence="6" id="KW-0663">Pyridoxal phosphate</keyword>
<evidence type="ECO:0000256" key="8">
    <source>
        <dbReference type="ARBA" id="ARBA00023014"/>
    </source>
</evidence>
<dbReference type="PROSITE" id="PS00595">
    <property type="entry name" value="AA_TRANSFER_CLASS_5"/>
    <property type="match status" value="1"/>
</dbReference>
<feature type="domain" description="Aminotransferase class V" evidence="11">
    <location>
        <begin position="6"/>
        <end position="366"/>
    </location>
</feature>
<dbReference type="Pfam" id="PF00266">
    <property type="entry name" value="Aminotran_5"/>
    <property type="match status" value="1"/>
</dbReference>
<evidence type="ECO:0000256" key="7">
    <source>
        <dbReference type="ARBA" id="ARBA00023004"/>
    </source>
</evidence>
<gene>
    <name evidence="12" type="ORF">IX39_12355</name>
</gene>
<dbReference type="AlphaFoldDB" id="A0A085ZA96"/>
<dbReference type="STRING" id="236814.IX39_12355"/>
<dbReference type="EMBL" id="JPRP01000001">
    <property type="protein sequence ID" value="KFF01360.1"/>
    <property type="molecule type" value="Genomic_DNA"/>
</dbReference>
<dbReference type="EC" id="2.8.1.7" evidence="3"/>
<comment type="caution">
    <text evidence="12">The sequence shown here is derived from an EMBL/GenBank/DDBJ whole genome shotgun (WGS) entry which is preliminary data.</text>
</comment>
<evidence type="ECO:0000256" key="9">
    <source>
        <dbReference type="ARBA" id="ARBA00050776"/>
    </source>
</evidence>
<proteinExistence type="inferred from homology"/>
<comment type="catalytic activity">
    <reaction evidence="9">
        <text>(sulfur carrier)-H + L-cysteine = (sulfur carrier)-SH + L-alanine</text>
        <dbReference type="Rhea" id="RHEA:43892"/>
        <dbReference type="Rhea" id="RHEA-COMP:14737"/>
        <dbReference type="Rhea" id="RHEA-COMP:14739"/>
        <dbReference type="ChEBI" id="CHEBI:29917"/>
        <dbReference type="ChEBI" id="CHEBI:35235"/>
        <dbReference type="ChEBI" id="CHEBI:57972"/>
        <dbReference type="ChEBI" id="CHEBI:64428"/>
        <dbReference type="EC" id="2.8.1.7"/>
    </reaction>
</comment>
<dbReference type="Proteomes" id="UP000028713">
    <property type="component" value="Unassembled WGS sequence"/>
</dbReference>
<evidence type="ECO:0000256" key="5">
    <source>
        <dbReference type="ARBA" id="ARBA00022723"/>
    </source>
</evidence>
<dbReference type="Gene3D" id="3.40.640.10">
    <property type="entry name" value="Type I PLP-dependent aspartate aminotransferase-like (Major domain)"/>
    <property type="match status" value="1"/>
</dbReference>
<dbReference type="PANTHER" id="PTHR11601">
    <property type="entry name" value="CYSTEINE DESULFURYLASE FAMILY MEMBER"/>
    <property type="match status" value="1"/>
</dbReference>
<evidence type="ECO:0000256" key="10">
    <source>
        <dbReference type="RuleBase" id="RU004504"/>
    </source>
</evidence>
<keyword evidence="5" id="KW-0479">Metal-binding</keyword>
<dbReference type="RefSeq" id="WP_034676684.1">
    <property type="nucleotide sequence ID" value="NZ_FPAP01000001.1"/>
</dbReference>
<dbReference type="InterPro" id="IPR020578">
    <property type="entry name" value="Aminotrans_V_PyrdxlP_BS"/>
</dbReference>
<accession>A0A085ZA96</accession>
<evidence type="ECO:0000313" key="12">
    <source>
        <dbReference type="EMBL" id="KFF01360.1"/>
    </source>
</evidence>
<sequence>MDDGIVYLDYNATTPVDKRVIQEMLPYFEEYYANASSNYDFSKKSKFILDEARLEIAETFGTEKRQIYFTSGATEGLNLALKGLALNPGNNKKHIITCSTEHKAVLEICIYLESIGYEIDYLPVNRDGSLDLELLKSTIRQDTLLICLMWVNNETGLIHPIKEIGKIAKESGVYFVCDATQGVGKLAVDVEESNIDILCFSGHKMYAPKGIGGLYINSSITKQNKIQPLIHGGGQENGMRGGTYNIPLIAGLKKAFEIAKMEMKENESVLTQLRNTVESQLLKINNAYINCGNAERIYNTVNVCIPDFDTELFIGMNKNIAVSNGSACTAGLVQPSHVLSTMGLSNEDALGSIRISMGRNTTDKDIFVFMERIHQFMRNV</sequence>
<evidence type="ECO:0000256" key="1">
    <source>
        <dbReference type="ARBA" id="ARBA00001933"/>
    </source>
</evidence>
<keyword evidence="8" id="KW-0411">Iron-sulfur</keyword>